<evidence type="ECO:0000259" key="2">
    <source>
        <dbReference type="Pfam" id="PF01979"/>
    </source>
</evidence>
<dbReference type="SUPFAM" id="SSF51556">
    <property type="entry name" value="Metallo-dependent hydrolases"/>
    <property type="match status" value="1"/>
</dbReference>
<reference evidence="3 4" key="1">
    <citation type="submission" date="2023-10" db="EMBL/GenBank/DDBJ databases">
        <title>Draft genome sequence of Xylaria bambusicola isolate GMP-LS, the root and basal stem rot pathogen of sugarcane in Indonesia.</title>
        <authorList>
            <person name="Selvaraj P."/>
            <person name="Muralishankar V."/>
            <person name="Muruganantham S."/>
            <person name="Sp S."/>
            <person name="Haryani S."/>
            <person name="Lau K.J.X."/>
            <person name="Naqvi N.I."/>
        </authorList>
    </citation>
    <scope>NUCLEOTIDE SEQUENCE [LARGE SCALE GENOMIC DNA]</scope>
    <source>
        <strain evidence="3">GMP-LS</strain>
    </source>
</reference>
<evidence type="ECO:0000313" key="3">
    <source>
        <dbReference type="EMBL" id="KAK5625842.1"/>
    </source>
</evidence>
<organism evidence="3 4">
    <name type="scientific">Xylaria bambusicola</name>
    <dbReference type="NCBI Taxonomy" id="326684"/>
    <lineage>
        <taxon>Eukaryota</taxon>
        <taxon>Fungi</taxon>
        <taxon>Dikarya</taxon>
        <taxon>Ascomycota</taxon>
        <taxon>Pezizomycotina</taxon>
        <taxon>Sordariomycetes</taxon>
        <taxon>Xylariomycetidae</taxon>
        <taxon>Xylariales</taxon>
        <taxon>Xylariaceae</taxon>
        <taxon>Xylaria</taxon>
    </lineage>
</organism>
<dbReference type="InterPro" id="IPR032466">
    <property type="entry name" value="Metal_Hydrolase"/>
</dbReference>
<keyword evidence="1" id="KW-0732">Signal</keyword>
<comment type="caution">
    <text evidence="3">The sequence shown here is derived from an EMBL/GenBank/DDBJ whole genome shotgun (WGS) entry which is preliminary data.</text>
</comment>
<dbReference type="InterPro" id="IPR006680">
    <property type="entry name" value="Amidohydro-rel"/>
</dbReference>
<gene>
    <name evidence="3" type="ORF">RRF57_001558</name>
</gene>
<dbReference type="Gene3D" id="2.30.40.10">
    <property type="entry name" value="Urease, subunit C, domain 1"/>
    <property type="match status" value="1"/>
</dbReference>
<keyword evidence="4" id="KW-1185">Reference proteome</keyword>
<dbReference type="AlphaFoldDB" id="A0AAN7UE00"/>
<protein>
    <recommendedName>
        <fullName evidence="2">Amidohydrolase-related domain-containing protein</fullName>
    </recommendedName>
</protein>
<dbReference type="Proteomes" id="UP001305414">
    <property type="component" value="Unassembled WGS sequence"/>
</dbReference>
<dbReference type="Pfam" id="PF01979">
    <property type="entry name" value="Amidohydro_1"/>
    <property type="match status" value="1"/>
</dbReference>
<sequence length="246" mass="26996">MQATYSFRLLFVLLWYASFALCSKLLSGGTIVAFDRTSGLFNVIRNGSLLVKEGRITSISENPLPAGIPESTEVVDCTDKIITPGFVDTHRHGWQTVYKTLGSNTTLAEYSARYSASVALSVFTPDDVYISQLAGIYEAQAAGVTTILDHAHHTWTKEHASAGWKASVDSGARIFFAYTFMNTSTNFQIPQQMEHWQELAASSPTNLSTLALSYDDFTDGAAAITQSVVNLAKYAMVLYYMGIRLD</sequence>
<accession>A0AAN7UE00</accession>
<name>A0AAN7UE00_9PEZI</name>
<dbReference type="Gene3D" id="3.20.20.140">
    <property type="entry name" value="Metal-dependent hydrolases"/>
    <property type="match status" value="1"/>
</dbReference>
<feature type="domain" description="Amidohydrolase-related" evidence="2">
    <location>
        <begin position="81"/>
        <end position="198"/>
    </location>
</feature>
<proteinExistence type="predicted"/>
<dbReference type="EMBL" id="JAWHQM010000002">
    <property type="protein sequence ID" value="KAK5625842.1"/>
    <property type="molecule type" value="Genomic_DNA"/>
</dbReference>
<dbReference type="InterPro" id="IPR050287">
    <property type="entry name" value="MTA/SAH_deaminase"/>
</dbReference>
<evidence type="ECO:0000313" key="4">
    <source>
        <dbReference type="Proteomes" id="UP001305414"/>
    </source>
</evidence>
<dbReference type="InterPro" id="IPR011059">
    <property type="entry name" value="Metal-dep_hydrolase_composite"/>
</dbReference>
<dbReference type="PANTHER" id="PTHR43794:SF5">
    <property type="entry name" value="CHLOROHYDROLASE FAMILY PROTEIN"/>
    <property type="match status" value="1"/>
</dbReference>
<dbReference type="PANTHER" id="PTHR43794">
    <property type="entry name" value="AMINOHYDROLASE SSNA-RELATED"/>
    <property type="match status" value="1"/>
</dbReference>
<dbReference type="SUPFAM" id="SSF51338">
    <property type="entry name" value="Composite domain of metallo-dependent hydrolases"/>
    <property type="match status" value="1"/>
</dbReference>
<feature type="signal peptide" evidence="1">
    <location>
        <begin position="1"/>
        <end position="22"/>
    </location>
</feature>
<feature type="chain" id="PRO_5043040429" description="Amidohydrolase-related domain-containing protein" evidence="1">
    <location>
        <begin position="23"/>
        <end position="246"/>
    </location>
</feature>
<evidence type="ECO:0000256" key="1">
    <source>
        <dbReference type="SAM" id="SignalP"/>
    </source>
</evidence>
<dbReference type="GO" id="GO:0016810">
    <property type="term" value="F:hydrolase activity, acting on carbon-nitrogen (but not peptide) bonds"/>
    <property type="evidence" value="ECO:0007669"/>
    <property type="project" value="InterPro"/>
</dbReference>